<accession>Q31J42</accession>
<dbReference type="HOGENOM" id="CLU_035210_0_0_6"/>
<feature type="domain" description="DUF5666" evidence="2">
    <location>
        <begin position="264"/>
        <end position="319"/>
    </location>
</feature>
<name>Q31J42_HYDCU</name>
<reference evidence="3" key="1">
    <citation type="submission" date="2006-07" db="EMBL/GenBank/DDBJ databases">
        <title>Complete sequence of Thiomicrospira crunogena XCL-2.</title>
        <authorList>
            <consortium name="US DOE Joint Genome Institute"/>
            <person name="Copeland A."/>
            <person name="Lucas S."/>
            <person name="Lapidus A."/>
            <person name="Barry K."/>
            <person name="Detter J.C."/>
            <person name="Glavina del Rio T."/>
            <person name="Hammon N."/>
            <person name="Israni S."/>
            <person name="Dalin E."/>
            <person name="Tice H."/>
            <person name="Pitluck S."/>
            <person name="Chain P."/>
            <person name="Malfatti S."/>
            <person name="Shin M."/>
            <person name="Vergez L."/>
            <person name="Schmutz J."/>
            <person name="Larimer F."/>
            <person name="Land M."/>
            <person name="Hauser L."/>
            <person name="Kyrpides N."/>
            <person name="Lykidis A."/>
            <person name="Scott K.M."/>
            <person name="Sievert S."/>
            <person name="Kerfeld C."/>
            <person name="Freyermuth S."/>
            <person name="Dobrinski K."/>
            <person name="Boller A."/>
            <person name="Fitzpatrick K."/>
            <person name="Thoma P."/>
            <person name="Moore J."/>
            <person name="Richardson P."/>
        </authorList>
    </citation>
    <scope>NUCLEOTIDE SEQUENCE</scope>
    <source>
        <strain evidence="3">XCL-2</strain>
    </source>
</reference>
<dbReference type="AlphaFoldDB" id="Q31J42"/>
<dbReference type="STRING" id="317025.Tcr_0235"/>
<proteinExistence type="predicted"/>
<feature type="signal peptide" evidence="1">
    <location>
        <begin position="1"/>
        <end position="22"/>
    </location>
</feature>
<dbReference type="PROSITE" id="PS51257">
    <property type="entry name" value="PROKAR_LIPOPROTEIN"/>
    <property type="match status" value="1"/>
</dbReference>
<feature type="chain" id="PRO_5004220437" description="DUF5666 domain-containing protein" evidence="1">
    <location>
        <begin position="23"/>
        <end position="486"/>
    </location>
</feature>
<evidence type="ECO:0000259" key="2">
    <source>
        <dbReference type="Pfam" id="PF18914"/>
    </source>
</evidence>
<feature type="domain" description="DUF5666" evidence="2">
    <location>
        <begin position="332"/>
        <end position="401"/>
    </location>
</feature>
<dbReference type="EMBL" id="CP000109">
    <property type="protein sequence ID" value="ABB40831.1"/>
    <property type="molecule type" value="Genomic_DNA"/>
</dbReference>
<sequence length="486" mass="50434">MKKGIMLATLPTALALALYGCGDGTSDTSSTAGIGGTGYISSGTITGFGSVFVNGVEFETNASNFDIEGISGTQGDLAIGMVVKVNGSINSDGITGTATSIVYDDDIQGPVSGVTSPSPDKKTFTVFGTTVIADINTTSYDAPTGTTFDFSTLANGNNVEVSGFYDANNQLIATRIELKDAVFDSTSEIELKGTITGLTGTSFTLNGVNIDASAAELSDLSNGLVEGAYVEAKGTYDTGSNTITASKVEGKDNSVEDTEEFELEGFVSNYTDLANFQVNQIPVDASGATLSPPNLTLENNMQVEAEGSIVNGKLIATELKLRSGEIKIKAKVSSTDAANNTFTVTPVTNQPAITVKVGTETEMENDLNETDSFSVAGLNLDDFVEIEGYDNGDGSVFASGVKVKEVSDIVVKGVVEAGTATGTTITVLGVEFQINTPAETSFKDTNDTGMTQAEFFNAITLNQSVVKIEDKVTANGTADTIEIESP</sequence>
<dbReference type="InterPro" id="IPR043724">
    <property type="entry name" value="DUF5666"/>
</dbReference>
<dbReference type="OrthoDB" id="5614223at2"/>
<dbReference type="Pfam" id="PF18914">
    <property type="entry name" value="DUF5666"/>
    <property type="match status" value="5"/>
</dbReference>
<dbReference type="eggNOG" id="COG4733">
    <property type="taxonomic scope" value="Bacteria"/>
</dbReference>
<keyword evidence="1" id="KW-0732">Signal</keyword>
<feature type="domain" description="DUF5666" evidence="2">
    <location>
        <begin position="108"/>
        <end position="177"/>
    </location>
</feature>
<feature type="domain" description="DUF5666" evidence="2">
    <location>
        <begin position="192"/>
        <end position="249"/>
    </location>
</feature>
<organism evidence="3">
    <name type="scientific">Hydrogenovibrio crunogenus (strain DSM 25203 / XCL-2)</name>
    <name type="common">Thiomicrospira crunogena</name>
    <dbReference type="NCBI Taxonomy" id="317025"/>
    <lineage>
        <taxon>Bacteria</taxon>
        <taxon>Pseudomonadati</taxon>
        <taxon>Pseudomonadota</taxon>
        <taxon>Gammaproteobacteria</taxon>
        <taxon>Thiotrichales</taxon>
        <taxon>Piscirickettsiaceae</taxon>
        <taxon>Hydrogenovibrio</taxon>
    </lineage>
</organism>
<evidence type="ECO:0000313" key="3">
    <source>
        <dbReference type="EMBL" id="ABB40831.1"/>
    </source>
</evidence>
<evidence type="ECO:0000256" key="1">
    <source>
        <dbReference type="SAM" id="SignalP"/>
    </source>
</evidence>
<protein>
    <recommendedName>
        <fullName evidence="2">DUF5666 domain-containing protein</fullName>
    </recommendedName>
</protein>
<dbReference type="KEGG" id="tcx:Tcr_0235"/>
<feature type="domain" description="DUF5666" evidence="2">
    <location>
        <begin position="37"/>
        <end position="101"/>
    </location>
</feature>
<gene>
    <name evidence="3" type="ordered locus">Tcr_0235</name>
</gene>